<dbReference type="InterPro" id="IPR023796">
    <property type="entry name" value="Serpin_dom"/>
</dbReference>
<evidence type="ECO:0000256" key="6">
    <source>
        <dbReference type="ARBA" id="ARBA00022900"/>
    </source>
</evidence>
<dbReference type="Proteomes" id="UP001153709">
    <property type="component" value="Chromosome 8"/>
</dbReference>
<protein>
    <recommendedName>
        <fullName evidence="10">Serpin domain-containing protein</fullName>
    </recommendedName>
</protein>
<reference evidence="11" key="1">
    <citation type="submission" date="2022-01" db="EMBL/GenBank/DDBJ databases">
        <authorList>
            <person name="King R."/>
        </authorList>
    </citation>
    <scope>NUCLEOTIDE SEQUENCE</scope>
</reference>
<feature type="domain" description="Serpin" evidence="10">
    <location>
        <begin position="40"/>
        <end position="407"/>
    </location>
</feature>
<evidence type="ECO:0000259" key="10">
    <source>
        <dbReference type="SMART" id="SM00093"/>
    </source>
</evidence>
<dbReference type="Gene3D" id="3.30.497.10">
    <property type="entry name" value="Antithrombin, subunit I, domain 2"/>
    <property type="match status" value="1"/>
</dbReference>
<dbReference type="PANTHER" id="PTHR11461:SF357">
    <property type="entry name" value="SERINE PROTEASE INHIBITOR 27A"/>
    <property type="match status" value="1"/>
</dbReference>
<evidence type="ECO:0000313" key="12">
    <source>
        <dbReference type="Proteomes" id="UP001153709"/>
    </source>
</evidence>
<evidence type="ECO:0000256" key="1">
    <source>
        <dbReference type="ARBA" id="ARBA00004613"/>
    </source>
</evidence>
<dbReference type="Gene3D" id="2.30.39.10">
    <property type="entry name" value="Alpha-1-antitrypsin, domain 1"/>
    <property type="match status" value="1"/>
</dbReference>
<dbReference type="PANTHER" id="PTHR11461">
    <property type="entry name" value="SERINE PROTEASE INHIBITOR, SERPIN"/>
    <property type="match status" value="1"/>
</dbReference>
<evidence type="ECO:0000256" key="4">
    <source>
        <dbReference type="ARBA" id="ARBA00022690"/>
    </source>
</evidence>
<dbReference type="InterPro" id="IPR042185">
    <property type="entry name" value="Serpin_sf_2"/>
</dbReference>
<comment type="subcellular location">
    <subcellularLocation>
        <location evidence="1">Secreted</location>
    </subcellularLocation>
</comment>
<keyword evidence="5 9" id="KW-0732">Signal</keyword>
<gene>
    <name evidence="11" type="ORF">DIABBA_LOCUS12605</name>
</gene>
<dbReference type="Pfam" id="PF00079">
    <property type="entry name" value="Serpin"/>
    <property type="match status" value="1"/>
</dbReference>
<evidence type="ECO:0000256" key="5">
    <source>
        <dbReference type="ARBA" id="ARBA00022729"/>
    </source>
</evidence>
<dbReference type="CDD" id="cd19578">
    <property type="entry name" value="serpinK_insect_SRPN2-like"/>
    <property type="match status" value="1"/>
</dbReference>
<dbReference type="GO" id="GO:0005615">
    <property type="term" value="C:extracellular space"/>
    <property type="evidence" value="ECO:0007669"/>
    <property type="project" value="InterPro"/>
</dbReference>
<dbReference type="EMBL" id="OU898283">
    <property type="protein sequence ID" value="CAG9839883.1"/>
    <property type="molecule type" value="Genomic_DNA"/>
</dbReference>
<dbReference type="InterPro" id="IPR000215">
    <property type="entry name" value="Serpin_fam"/>
</dbReference>
<feature type="signal peptide" evidence="9">
    <location>
        <begin position="1"/>
        <end position="20"/>
    </location>
</feature>
<dbReference type="GO" id="GO:0004867">
    <property type="term" value="F:serine-type endopeptidase inhibitor activity"/>
    <property type="evidence" value="ECO:0007669"/>
    <property type="project" value="UniProtKB-KW"/>
</dbReference>
<proteinExistence type="inferred from homology"/>
<evidence type="ECO:0000313" key="11">
    <source>
        <dbReference type="EMBL" id="CAG9839883.1"/>
    </source>
</evidence>
<organism evidence="11 12">
    <name type="scientific">Diabrotica balteata</name>
    <name type="common">Banded cucumber beetle</name>
    <dbReference type="NCBI Taxonomy" id="107213"/>
    <lineage>
        <taxon>Eukaryota</taxon>
        <taxon>Metazoa</taxon>
        <taxon>Ecdysozoa</taxon>
        <taxon>Arthropoda</taxon>
        <taxon>Hexapoda</taxon>
        <taxon>Insecta</taxon>
        <taxon>Pterygota</taxon>
        <taxon>Neoptera</taxon>
        <taxon>Endopterygota</taxon>
        <taxon>Coleoptera</taxon>
        <taxon>Polyphaga</taxon>
        <taxon>Cucujiformia</taxon>
        <taxon>Chrysomeloidea</taxon>
        <taxon>Chrysomelidae</taxon>
        <taxon>Galerucinae</taxon>
        <taxon>Diabroticina</taxon>
        <taxon>Diabroticites</taxon>
        <taxon>Diabrotica</taxon>
    </lineage>
</organism>
<keyword evidence="6" id="KW-0722">Serine protease inhibitor</keyword>
<evidence type="ECO:0000256" key="8">
    <source>
        <dbReference type="RuleBase" id="RU000411"/>
    </source>
</evidence>
<dbReference type="InterPro" id="IPR042178">
    <property type="entry name" value="Serpin_sf_1"/>
</dbReference>
<keyword evidence="4" id="KW-0646">Protease inhibitor</keyword>
<feature type="chain" id="PRO_5040351191" description="Serpin domain-containing protein" evidence="9">
    <location>
        <begin position="21"/>
        <end position="421"/>
    </location>
</feature>
<keyword evidence="12" id="KW-1185">Reference proteome</keyword>
<comment type="similarity">
    <text evidence="2 8">Belongs to the serpin family.</text>
</comment>
<dbReference type="SUPFAM" id="SSF56574">
    <property type="entry name" value="Serpins"/>
    <property type="match status" value="1"/>
</dbReference>
<evidence type="ECO:0000256" key="2">
    <source>
        <dbReference type="ARBA" id="ARBA00009500"/>
    </source>
</evidence>
<dbReference type="FunFam" id="2.30.39.10:FF:000030">
    <property type="entry name" value="Serpin 2"/>
    <property type="match status" value="1"/>
</dbReference>
<evidence type="ECO:0000256" key="7">
    <source>
        <dbReference type="ARBA" id="ARBA00023180"/>
    </source>
</evidence>
<name>A0A9N9TCI3_DIABA</name>
<evidence type="ECO:0000256" key="9">
    <source>
        <dbReference type="SAM" id="SignalP"/>
    </source>
</evidence>
<sequence>MLLRFFILGTCLLHVGYCKASPETTTIEDIDVYYPSMNWSNIFDWRILKEYSPTYKNLLVSPISLRIILAMLYQGSSGLTKREFESVMHFTDQQSVREEFRDIINKLQVAESPEYTLNLGTRVFLDIPVAPQQKFASITKDFFKTDLILTNFTDKEGSADSINLWAEKLTNGRIHKLIDAADLADALMVIANAVYFKGTWKYQFPNQTVDKFYVPDGNNFFSIQARFMAVEDKFYFHESPLLDAKILRLPYKGGRYSMFIVLPNSKGGLPSLIKQININNLKSLLYLMDQRLVNVKIPKFRFDFQARFSRTLQEFGLLQMFQNTASFPGIARGDSTILRKLVVSDIVQKSGIEVNEYGSVVYAASAITIGNKFGEQTQTFHATHPFMFYIEEELSGTVLFVGKVENPLESDPQPLAPKPES</sequence>
<accession>A0A9N9TCI3</accession>
<dbReference type="SMART" id="SM00093">
    <property type="entry name" value="SERPIN"/>
    <property type="match status" value="1"/>
</dbReference>
<keyword evidence="3" id="KW-0964">Secreted</keyword>
<dbReference type="InterPro" id="IPR036186">
    <property type="entry name" value="Serpin_sf"/>
</dbReference>
<dbReference type="AlphaFoldDB" id="A0A9N9TCI3"/>
<keyword evidence="7" id="KW-0325">Glycoprotein</keyword>
<evidence type="ECO:0000256" key="3">
    <source>
        <dbReference type="ARBA" id="ARBA00022525"/>
    </source>
</evidence>
<dbReference type="OrthoDB" id="671595at2759"/>